<dbReference type="AlphaFoldDB" id="A0ABD0ZDM9"/>
<dbReference type="Gene3D" id="1.20.1280.50">
    <property type="match status" value="1"/>
</dbReference>
<evidence type="ECO:0000313" key="3">
    <source>
        <dbReference type="Proteomes" id="UP001558713"/>
    </source>
</evidence>
<gene>
    <name evidence="2" type="ORF">V5N11_035159</name>
</gene>
<dbReference type="EMBL" id="JBANAX010000810">
    <property type="protein sequence ID" value="KAL1192802.1"/>
    <property type="molecule type" value="Genomic_DNA"/>
</dbReference>
<dbReference type="PANTHER" id="PTHR31672">
    <property type="entry name" value="BNACNNG10540D PROTEIN"/>
    <property type="match status" value="1"/>
</dbReference>
<dbReference type="InterPro" id="IPR011043">
    <property type="entry name" value="Gal_Oxase/kelch_b-propeller"/>
</dbReference>
<dbReference type="Pfam" id="PF00646">
    <property type="entry name" value="F-box"/>
    <property type="match status" value="1"/>
</dbReference>
<dbReference type="InterPro" id="IPR050796">
    <property type="entry name" value="SCF_F-box_component"/>
</dbReference>
<dbReference type="SMART" id="SM00256">
    <property type="entry name" value="FBOX"/>
    <property type="match status" value="1"/>
</dbReference>
<dbReference type="InterPro" id="IPR036047">
    <property type="entry name" value="F-box-like_dom_sf"/>
</dbReference>
<dbReference type="Pfam" id="PF07734">
    <property type="entry name" value="FBA_1"/>
    <property type="match status" value="1"/>
</dbReference>
<accession>A0ABD0ZDM9</accession>
<dbReference type="NCBIfam" id="TIGR01640">
    <property type="entry name" value="F_box_assoc_1"/>
    <property type="match status" value="1"/>
</dbReference>
<dbReference type="InterPro" id="IPR001810">
    <property type="entry name" value="F-box_dom"/>
</dbReference>
<dbReference type="CDD" id="cd22157">
    <property type="entry name" value="F-box_AtFBW1-like"/>
    <property type="match status" value="1"/>
</dbReference>
<reference evidence="2 3" key="1">
    <citation type="submission" date="2024-04" db="EMBL/GenBank/DDBJ databases">
        <title>Genome assembly C_amara_ONT_v2.</title>
        <authorList>
            <person name="Yant L."/>
            <person name="Moore C."/>
            <person name="Slenker M."/>
        </authorList>
    </citation>
    <scope>NUCLEOTIDE SEQUENCE [LARGE SCALE GENOMIC DNA]</scope>
    <source>
        <tissue evidence="2">Leaf</tissue>
    </source>
</reference>
<dbReference type="SUPFAM" id="SSF81383">
    <property type="entry name" value="F-box domain"/>
    <property type="match status" value="1"/>
</dbReference>
<protein>
    <submittedName>
        <fullName evidence="2">F-box protein</fullName>
    </submittedName>
</protein>
<evidence type="ECO:0000259" key="1">
    <source>
        <dbReference type="PROSITE" id="PS50181"/>
    </source>
</evidence>
<comment type="caution">
    <text evidence="2">The sequence shown here is derived from an EMBL/GenBank/DDBJ whole genome shotgun (WGS) entry which is preliminary data.</text>
</comment>
<organism evidence="2 3">
    <name type="scientific">Cardamine amara subsp. amara</name>
    <dbReference type="NCBI Taxonomy" id="228776"/>
    <lineage>
        <taxon>Eukaryota</taxon>
        <taxon>Viridiplantae</taxon>
        <taxon>Streptophyta</taxon>
        <taxon>Embryophyta</taxon>
        <taxon>Tracheophyta</taxon>
        <taxon>Spermatophyta</taxon>
        <taxon>Magnoliopsida</taxon>
        <taxon>eudicotyledons</taxon>
        <taxon>Gunneridae</taxon>
        <taxon>Pentapetalae</taxon>
        <taxon>rosids</taxon>
        <taxon>malvids</taxon>
        <taxon>Brassicales</taxon>
        <taxon>Brassicaceae</taxon>
        <taxon>Cardamineae</taxon>
        <taxon>Cardamine</taxon>
    </lineage>
</organism>
<dbReference type="Proteomes" id="UP001558713">
    <property type="component" value="Unassembled WGS sequence"/>
</dbReference>
<keyword evidence="3" id="KW-1185">Reference proteome</keyword>
<evidence type="ECO:0000313" key="2">
    <source>
        <dbReference type="EMBL" id="KAL1192802.1"/>
    </source>
</evidence>
<dbReference type="PANTHER" id="PTHR31672:SF13">
    <property type="entry name" value="F-BOX PROTEIN CPR30-LIKE"/>
    <property type="match status" value="1"/>
</dbReference>
<sequence>MSTMSNLSRDLVEMILSRLPITSLREVRSTCKRWNDLIKDPKFIKKHYGQEAKEILMIMIYDSRACLMSLNLHGNHKDLVDPYIKQIGKLDQVKIINVFHCNGFLLCVTKNNSRVMVLVWNPYLGQTKWIQLRNDYHILDSFAMGFDSNNNNHKILRFSYSFNQKYEIYNFQSNSWRVLDIINNWSIYRGDVTLKGNTYFIAKEKLKVEEFLICFDFTSERFGPFLPLSFHPRPEDYVLLSAVREDKLAVLFKKHDAYEMEIWITTQIEPNTVSWSSFLKFDVRFLNESFLFPYASFFVEENKKVALIYAIDRASGTNQKAYIVGENGYYREVALRDSKCWILMCSYVPRSVQIE</sequence>
<proteinExistence type="predicted"/>
<name>A0ABD0ZDM9_CARAN</name>
<dbReference type="SUPFAM" id="SSF50965">
    <property type="entry name" value="Galactose oxidase, central domain"/>
    <property type="match status" value="1"/>
</dbReference>
<dbReference type="InterPro" id="IPR017451">
    <property type="entry name" value="F-box-assoc_interact_dom"/>
</dbReference>
<dbReference type="InterPro" id="IPR006527">
    <property type="entry name" value="F-box-assoc_dom_typ1"/>
</dbReference>
<feature type="domain" description="F-box" evidence="1">
    <location>
        <begin position="1"/>
        <end position="47"/>
    </location>
</feature>
<dbReference type="PROSITE" id="PS50181">
    <property type="entry name" value="FBOX"/>
    <property type="match status" value="1"/>
</dbReference>